<evidence type="ECO:0000256" key="1">
    <source>
        <dbReference type="SAM" id="MobiDB-lite"/>
    </source>
</evidence>
<dbReference type="Proteomes" id="UP000289340">
    <property type="component" value="Chromosome 20"/>
</dbReference>
<name>A0A445F8X7_GLYSO</name>
<feature type="region of interest" description="Disordered" evidence="1">
    <location>
        <begin position="48"/>
        <end position="67"/>
    </location>
</feature>
<protein>
    <submittedName>
        <fullName evidence="2">Uncharacterized protein</fullName>
    </submittedName>
</protein>
<evidence type="ECO:0000313" key="3">
    <source>
        <dbReference type="Proteomes" id="UP000289340"/>
    </source>
</evidence>
<keyword evidence="3" id="KW-1185">Reference proteome</keyword>
<accession>A0A445F8X7</accession>
<sequence>MSVANHPTMNLCKISKSLLTTHTMNLHKPPLPPNHSESLNIRRLYSLLQPQSDPNPKQQIEIQNRNL</sequence>
<comment type="caution">
    <text evidence="2">The sequence shown here is derived from an EMBL/GenBank/DDBJ whole genome shotgun (WGS) entry which is preliminary data.</text>
</comment>
<dbReference type="EMBL" id="QZWG01000020">
    <property type="protein sequence ID" value="RZB45276.1"/>
    <property type="molecule type" value="Genomic_DNA"/>
</dbReference>
<dbReference type="AlphaFoldDB" id="A0A445F8X7"/>
<organism evidence="2 3">
    <name type="scientific">Glycine soja</name>
    <name type="common">Wild soybean</name>
    <dbReference type="NCBI Taxonomy" id="3848"/>
    <lineage>
        <taxon>Eukaryota</taxon>
        <taxon>Viridiplantae</taxon>
        <taxon>Streptophyta</taxon>
        <taxon>Embryophyta</taxon>
        <taxon>Tracheophyta</taxon>
        <taxon>Spermatophyta</taxon>
        <taxon>Magnoliopsida</taxon>
        <taxon>eudicotyledons</taxon>
        <taxon>Gunneridae</taxon>
        <taxon>Pentapetalae</taxon>
        <taxon>rosids</taxon>
        <taxon>fabids</taxon>
        <taxon>Fabales</taxon>
        <taxon>Fabaceae</taxon>
        <taxon>Papilionoideae</taxon>
        <taxon>50 kb inversion clade</taxon>
        <taxon>NPAAA clade</taxon>
        <taxon>indigoferoid/millettioid clade</taxon>
        <taxon>Phaseoleae</taxon>
        <taxon>Glycine</taxon>
        <taxon>Glycine subgen. Soja</taxon>
    </lineage>
</organism>
<gene>
    <name evidence="2" type="ORF">D0Y65_054889</name>
</gene>
<proteinExistence type="predicted"/>
<evidence type="ECO:0000313" key="2">
    <source>
        <dbReference type="EMBL" id="RZB45276.1"/>
    </source>
</evidence>
<reference evidence="2 3" key="1">
    <citation type="submission" date="2018-09" db="EMBL/GenBank/DDBJ databases">
        <title>A high-quality reference genome of wild soybean provides a powerful tool to mine soybean genomes.</title>
        <authorList>
            <person name="Xie M."/>
            <person name="Chung C.Y.L."/>
            <person name="Li M.-W."/>
            <person name="Wong F.-L."/>
            <person name="Chan T.-F."/>
            <person name="Lam H.-M."/>
        </authorList>
    </citation>
    <scope>NUCLEOTIDE SEQUENCE [LARGE SCALE GENOMIC DNA]</scope>
    <source>
        <strain evidence="3">cv. W05</strain>
        <tissue evidence="2">Hypocotyl of etiolated seedlings</tissue>
    </source>
</reference>